<proteinExistence type="predicted"/>
<gene>
    <name evidence="1" type="ORF">FNV43_RR19410</name>
</gene>
<evidence type="ECO:0000313" key="1">
    <source>
        <dbReference type="EMBL" id="KAF3436663.1"/>
    </source>
</evidence>
<name>A0A8K0GTN7_9ROSA</name>
<reference evidence="1" key="1">
    <citation type="submission" date="2020-03" db="EMBL/GenBank/DDBJ databases">
        <title>A high-quality chromosome-level genome assembly of a woody plant with both climbing and erect habits, Rhamnella rubrinervis.</title>
        <authorList>
            <person name="Lu Z."/>
            <person name="Yang Y."/>
            <person name="Zhu X."/>
            <person name="Sun Y."/>
        </authorList>
    </citation>
    <scope>NUCLEOTIDE SEQUENCE</scope>
    <source>
        <strain evidence="1">BYM</strain>
        <tissue evidence="1">Leaf</tissue>
    </source>
</reference>
<comment type="caution">
    <text evidence="1">The sequence shown here is derived from an EMBL/GenBank/DDBJ whole genome shotgun (WGS) entry which is preliminary data.</text>
</comment>
<dbReference type="EMBL" id="VOIH02000009">
    <property type="protein sequence ID" value="KAF3436663.1"/>
    <property type="molecule type" value="Genomic_DNA"/>
</dbReference>
<dbReference type="AlphaFoldDB" id="A0A8K0GTN7"/>
<dbReference type="Proteomes" id="UP000796880">
    <property type="component" value="Unassembled WGS sequence"/>
</dbReference>
<sequence length="53" mass="5943">MSGGCSDSRAMILLSNNRGPSFTFEVEWHKICLLAYVEILIPPHNNLILILTN</sequence>
<keyword evidence="2" id="KW-1185">Reference proteome</keyword>
<evidence type="ECO:0000313" key="2">
    <source>
        <dbReference type="Proteomes" id="UP000796880"/>
    </source>
</evidence>
<accession>A0A8K0GTN7</accession>
<protein>
    <submittedName>
        <fullName evidence="1">Uncharacterized protein</fullName>
    </submittedName>
</protein>
<organism evidence="1 2">
    <name type="scientific">Rhamnella rubrinervis</name>
    <dbReference type="NCBI Taxonomy" id="2594499"/>
    <lineage>
        <taxon>Eukaryota</taxon>
        <taxon>Viridiplantae</taxon>
        <taxon>Streptophyta</taxon>
        <taxon>Embryophyta</taxon>
        <taxon>Tracheophyta</taxon>
        <taxon>Spermatophyta</taxon>
        <taxon>Magnoliopsida</taxon>
        <taxon>eudicotyledons</taxon>
        <taxon>Gunneridae</taxon>
        <taxon>Pentapetalae</taxon>
        <taxon>rosids</taxon>
        <taxon>fabids</taxon>
        <taxon>Rosales</taxon>
        <taxon>Rhamnaceae</taxon>
        <taxon>rhamnoid group</taxon>
        <taxon>Rhamneae</taxon>
        <taxon>Rhamnella</taxon>
    </lineage>
</organism>